<proteinExistence type="predicted"/>
<feature type="chain" id="PRO_5024277452" evidence="1">
    <location>
        <begin position="24"/>
        <end position="804"/>
    </location>
</feature>
<evidence type="ECO:0000259" key="2">
    <source>
        <dbReference type="PROSITE" id="PS50093"/>
    </source>
</evidence>
<dbReference type="Gene3D" id="2.60.40.10">
    <property type="entry name" value="Immunoglobulins"/>
    <property type="match status" value="2"/>
</dbReference>
<comment type="caution">
    <text evidence="3">The sequence shown here is derived from an EMBL/GenBank/DDBJ whole genome shotgun (WGS) entry which is preliminary data.</text>
</comment>
<dbReference type="PROSITE" id="PS50093">
    <property type="entry name" value="PKD"/>
    <property type="match status" value="2"/>
</dbReference>
<dbReference type="InterPro" id="IPR044023">
    <property type="entry name" value="Ig_7"/>
</dbReference>
<keyword evidence="4" id="KW-1185">Reference proteome</keyword>
<dbReference type="InterPro" id="IPR022409">
    <property type="entry name" value="PKD/Chitinase_dom"/>
</dbReference>
<keyword evidence="1" id="KW-0732">Signal</keyword>
<dbReference type="InterPro" id="IPR013783">
    <property type="entry name" value="Ig-like_fold"/>
</dbReference>
<dbReference type="Pfam" id="PF19081">
    <property type="entry name" value="Ig_7"/>
    <property type="match status" value="1"/>
</dbReference>
<feature type="domain" description="PKD" evidence="2">
    <location>
        <begin position="496"/>
        <end position="541"/>
    </location>
</feature>
<accession>A0A5M6CML1</accession>
<dbReference type="RefSeq" id="WP_150032225.1">
    <property type="nucleotide sequence ID" value="NZ_VWSH01000002.1"/>
</dbReference>
<dbReference type="InterPro" id="IPR035986">
    <property type="entry name" value="PKD_dom_sf"/>
</dbReference>
<dbReference type="SUPFAM" id="SSF49299">
    <property type="entry name" value="PKD domain"/>
    <property type="match status" value="1"/>
</dbReference>
<protein>
    <submittedName>
        <fullName evidence="3">T9SS type B sorting domain-containing protein</fullName>
    </submittedName>
</protein>
<feature type="domain" description="PKD" evidence="2">
    <location>
        <begin position="575"/>
        <end position="621"/>
    </location>
</feature>
<dbReference type="CDD" id="cd00146">
    <property type="entry name" value="PKD"/>
    <property type="match status" value="1"/>
</dbReference>
<dbReference type="EMBL" id="VWSH01000002">
    <property type="protein sequence ID" value="KAA5534545.1"/>
    <property type="molecule type" value="Genomic_DNA"/>
</dbReference>
<evidence type="ECO:0000313" key="4">
    <source>
        <dbReference type="Proteomes" id="UP000323632"/>
    </source>
</evidence>
<name>A0A5M6CML1_9BACT</name>
<dbReference type="AlphaFoldDB" id="A0A5M6CML1"/>
<reference evidence="3 4" key="1">
    <citation type="submission" date="2019-09" db="EMBL/GenBank/DDBJ databases">
        <title>Genome sequence and assembly of Taibaiella sp.</title>
        <authorList>
            <person name="Chhetri G."/>
        </authorList>
    </citation>
    <scope>NUCLEOTIDE SEQUENCE [LARGE SCALE GENOMIC DNA]</scope>
    <source>
        <strain evidence="3 4">KVB11</strain>
    </source>
</reference>
<evidence type="ECO:0000313" key="3">
    <source>
        <dbReference type="EMBL" id="KAA5534545.1"/>
    </source>
</evidence>
<dbReference type="InterPro" id="IPR000601">
    <property type="entry name" value="PKD_dom"/>
</dbReference>
<dbReference type="Proteomes" id="UP000323632">
    <property type="component" value="Unassembled WGS sequence"/>
</dbReference>
<sequence>MYRKYIIAFVLFGLLAFSRGAQAQIVVNEFSQGASGNKEYLEFVVKGQPTCTNSCADLRGWIFDDNNGWYGSVAISPGCYRFKNDPNWACVPYGSIIVVYNSGDINANLPADDPTDANNDHVYIVPITSALLELQNSLPNSGSMTYPSSGFGASTTWTNMALNNSNDVVQTVDPANLTASYHAVSYGSGVSSPVHMSGSGSQKVFYLNDAQYNISASWIAGNVPANETPGAPNTPANATWINGMLNASGGGGASNNDTTDAAICQGSSYLFNGTSYSVTGYYTDTFTSGGGCDSIVTLNLIVNPIPAAPAVVSPLSYCEEAIAPVLAATGTSLLWYDVPTGGTGSSIAPSPSTVAAGNYTYYVSQQVLGCESPRAEIKVDIKPKPLPPVVSSSSELICQDAPAITLTAQGQNLLWYNQPLASTGSPVAPVINTSTGHTETWYITQTVNGCESDSALIAVNVSSIHADFTLSADTLCIIDSLSTNNLSLGSNYINHWNFGDGFSYVDLNHIHQYTVPGIYDVTLAITNSDGCVDTAVKSIWVSPVPDLKVSLDRRDICTGEHVIFNLKYMAGFGLFNWNFGDGVGASLDDRDNVQERGNIVQTELRHAYDQAGTFFFTTTASTPGCETKNGHDSVNVYALPKVYLGPDTSLCLHGAPILLKNTYGEGLGETYEWSTGETTPEILAKHHGDITLTVSTPYCSNSDVIHIAKDCYIDIPNAFTPNGDGENDYFFPRELLSSSVVDFSMQLVNRWGQKIFETTQINGRGWDGKLNGTDQPGGVYIYLIKATFINGATESYQGNVTLLR</sequence>
<dbReference type="Pfam" id="PF13585">
    <property type="entry name" value="CHU_C"/>
    <property type="match status" value="1"/>
</dbReference>
<dbReference type="SMART" id="SM00089">
    <property type="entry name" value="PKD"/>
    <property type="match status" value="1"/>
</dbReference>
<dbReference type="InterPro" id="IPR026341">
    <property type="entry name" value="T9SS_type_B"/>
</dbReference>
<organism evidence="3 4">
    <name type="scientific">Taibaiella lutea</name>
    <dbReference type="NCBI Taxonomy" id="2608001"/>
    <lineage>
        <taxon>Bacteria</taxon>
        <taxon>Pseudomonadati</taxon>
        <taxon>Bacteroidota</taxon>
        <taxon>Chitinophagia</taxon>
        <taxon>Chitinophagales</taxon>
        <taxon>Chitinophagaceae</taxon>
        <taxon>Taibaiella</taxon>
    </lineage>
</organism>
<dbReference type="Pfam" id="PF18911">
    <property type="entry name" value="PKD_4"/>
    <property type="match status" value="1"/>
</dbReference>
<dbReference type="NCBIfam" id="TIGR04131">
    <property type="entry name" value="Bac_Flav_CTERM"/>
    <property type="match status" value="1"/>
</dbReference>
<feature type="signal peptide" evidence="1">
    <location>
        <begin position="1"/>
        <end position="23"/>
    </location>
</feature>
<gene>
    <name evidence="3" type="ORF">F0919_07955</name>
</gene>
<evidence type="ECO:0000256" key="1">
    <source>
        <dbReference type="SAM" id="SignalP"/>
    </source>
</evidence>